<proteinExistence type="predicted"/>
<dbReference type="GeneID" id="83881881"/>
<name>A0A0P1ICN3_9RHOB</name>
<dbReference type="GO" id="GO:0016747">
    <property type="term" value="F:acyltransferase activity, transferring groups other than amino-acyl groups"/>
    <property type="evidence" value="ECO:0007669"/>
    <property type="project" value="InterPro"/>
</dbReference>
<dbReference type="RefSeq" id="WP_058312047.1">
    <property type="nucleotide sequence ID" value="NZ_CYTW01000003.1"/>
</dbReference>
<dbReference type="PROSITE" id="PS51186">
    <property type="entry name" value="GNAT"/>
    <property type="match status" value="1"/>
</dbReference>
<protein>
    <submittedName>
        <fullName evidence="2">Putative acetyltransferase</fullName>
    </submittedName>
</protein>
<evidence type="ECO:0000313" key="2">
    <source>
        <dbReference type="EMBL" id="CUK05242.1"/>
    </source>
</evidence>
<dbReference type="Gene3D" id="3.40.630.30">
    <property type="match status" value="1"/>
</dbReference>
<dbReference type="EMBL" id="CYTW01000003">
    <property type="protein sequence ID" value="CUK05242.1"/>
    <property type="molecule type" value="Genomic_DNA"/>
</dbReference>
<sequence>MIRKADPEDIPAIVAFLERHIETSMFLLGNLETYGLDNREHPYGTAFFLRETGDGITGVFGASNGGLLMCQLPGIGRTEAQTYAHLLKGYTLRGMTGAHDQVATILDALPIKENAWKANTVQPLYALSLDALPEVNVETRAPEEADRGMLEAWFAAYSADNAIAASFAPETLAETAIKGGRVRLMLEDGVPVAMTAINAHAGAAVQVGGVFVPSDLRGQGRAGRVVAAHLADLHGEGVSRAILFAASADAAKAYEKIGFEWVGDYRVALLAEPQTLGDPT</sequence>
<evidence type="ECO:0000259" key="1">
    <source>
        <dbReference type="PROSITE" id="PS51186"/>
    </source>
</evidence>
<dbReference type="Proteomes" id="UP000051870">
    <property type="component" value="Unassembled WGS sequence"/>
</dbReference>
<keyword evidence="2" id="KW-0808">Transferase</keyword>
<dbReference type="SUPFAM" id="SSF55729">
    <property type="entry name" value="Acyl-CoA N-acyltransferases (Nat)"/>
    <property type="match status" value="1"/>
</dbReference>
<evidence type="ECO:0000313" key="3">
    <source>
        <dbReference type="Proteomes" id="UP000051870"/>
    </source>
</evidence>
<accession>A0A0P1ICN3</accession>
<reference evidence="3" key="1">
    <citation type="submission" date="2015-09" db="EMBL/GenBank/DDBJ databases">
        <authorList>
            <person name="Rodrigo-Torres Lidia"/>
            <person name="Arahal R.David."/>
        </authorList>
    </citation>
    <scope>NUCLEOTIDE SEQUENCE [LARGE SCALE GENOMIC DNA]</scope>
    <source>
        <strain evidence="3">CECT 7735</strain>
    </source>
</reference>
<dbReference type="Pfam" id="PF13673">
    <property type="entry name" value="Acetyltransf_10"/>
    <property type="match status" value="1"/>
</dbReference>
<keyword evidence="3" id="KW-1185">Reference proteome</keyword>
<dbReference type="InterPro" id="IPR016181">
    <property type="entry name" value="Acyl_CoA_acyltransferase"/>
</dbReference>
<feature type="domain" description="N-acetyltransferase" evidence="1">
    <location>
        <begin position="137"/>
        <end position="277"/>
    </location>
</feature>
<organism evidence="2 3">
    <name type="scientific">Shimia thalassica</name>
    <dbReference type="NCBI Taxonomy" id="1715693"/>
    <lineage>
        <taxon>Bacteria</taxon>
        <taxon>Pseudomonadati</taxon>
        <taxon>Pseudomonadota</taxon>
        <taxon>Alphaproteobacteria</taxon>
        <taxon>Rhodobacterales</taxon>
        <taxon>Roseobacteraceae</taxon>
    </lineage>
</organism>
<dbReference type="InterPro" id="IPR000182">
    <property type="entry name" value="GNAT_dom"/>
</dbReference>
<dbReference type="AlphaFoldDB" id="A0A0P1ICN3"/>
<gene>
    <name evidence="2" type="ORF">PH7735_02878</name>
</gene>
<dbReference type="STRING" id="1715693.PH7735_02878"/>